<evidence type="ECO:0000313" key="1">
    <source>
        <dbReference type="EMBL" id="KAG5446541.1"/>
    </source>
</evidence>
<comment type="caution">
    <text evidence="1">The sequence shown here is derived from an EMBL/GenBank/DDBJ whole genome shotgun (WGS) entry which is preliminary data.</text>
</comment>
<protein>
    <submittedName>
        <fullName evidence="1">Uncharacterized protein</fullName>
    </submittedName>
</protein>
<gene>
    <name evidence="1" type="ORF">CSKR_101509</name>
</gene>
<dbReference type="STRING" id="79923.A0A419PH16"/>
<dbReference type="AlphaFoldDB" id="A0A419PH16"/>
<proteinExistence type="predicted"/>
<sequence length="128" mass="14242">MNYCDTNYLSKEDGVPRAYEPHSASNYGCPCKLDCEVDAKITSFDRSHRFGPMSASWKLEPTTPSGDKLSLALCRSPAVSHEFRFNLNSGLNGEAFRVMAEAAVANSLRANIRLICTLLQRAKRKTRP</sequence>
<dbReference type="InParanoid" id="A0A419PH16"/>
<dbReference type="EMBL" id="NIRI02000056">
    <property type="protein sequence ID" value="KAG5446541.1"/>
    <property type="molecule type" value="Genomic_DNA"/>
</dbReference>
<dbReference type="Proteomes" id="UP000286415">
    <property type="component" value="Unassembled WGS sequence"/>
</dbReference>
<reference evidence="1 2" key="1">
    <citation type="journal article" date="2018" name="Biotechnol. Adv.">
        <title>Improved genomic resources and new bioinformatic workflow for the carcinogenic parasite Clonorchis sinensis: Biotechnological implications.</title>
        <authorList>
            <person name="Wang D."/>
            <person name="Korhonen P.K."/>
            <person name="Gasser R.B."/>
            <person name="Young N.D."/>
        </authorList>
    </citation>
    <scope>NUCLEOTIDE SEQUENCE [LARGE SCALE GENOMIC DNA]</scope>
    <source>
        <strain evidence="1">Cs-k2</strain>
    </source>
</reference>
<accession>A0A419PH16</accession>
<organism evidence="1 2">
    <name type="scientific">Clonorchis sinensis</name>
    <name type="common">Chinese liver fluke</name>
    <dbReference type="NCBI Taxonomy" id="79923"/>
    <lineage>
        <taxon>Eukaryota</taxon>
        <taxon>Metazoa</taxon>
        <taxon>Spiralia</taxon>
        <taxon>Lophotrochozoa</taxon>
        <taxon>Platyhelminthes</taxon>
        <taxon>Trematoda</taxon>
        <taxon>Digenea</taxon>
        <taxon>Opisthorchiida</taxon>
        <taxon>Opisthorchiata</taxon>
        <taxon>Opisthorchiidae</taxon>
        <taxon>Clonorchis</taxon>
    </lineage>
</organism>
<reference evidence="1 2" key="2">
    <citation type="journal article" date="2021" name="Genomics">
        <title>High-quality reference genome for Clonorchis sinensis.</title>
        <authorList>
            <person name="Young N.D."/>
            <person name="Stroehlein A.J."/>
            <person name="Kinkar L."/>
            <person name="Wang T."/>
            <person name="Sohn W.M."/>
            <person name="Chang B.C.H."/>
            <person name="Kaur P."/>
            <person name="Weisz D."/>
            <person name="Dudchenko O."/>
            <person name="Aiden E.L."/>
            <person name="Korhonen P.K."/>
            <person name="Gasser R.B."/>
        </authorList>
    </citation>
    <scope>NUCLEOTIDE SEQUENCE [LARGE SCALE GENOMIC DNA]</scope>
    <source>
        <strain evidence="1">Cs-k2</strain>
    </source>
</reference>
<keyword evidence="2" id="KW-1185">Reference proteome</keyword>
<evidence type="ECO:0000313" key="2">
    <source>
        <dbReference type="Proteomes" id="UP000286415"/>
    </source>
</evidence>
<name>A0A419PH16_CLOSI</name>